<proteinExistence type="predicted"/>
<name>A0A024GVJ5_9STRA</name>
<protein>
    <submittedName>
        <fullName evidence="1">Uncharacterized protein</fullName>
    </submittedName>
</protein>
<keyword evidence="2" id="KW-1185">Reference proteome</keyword>
<evidence type="ECO:0000313" key="2">
    <source>
        <dbReference type="Proteomes" id="UP000053237"/>
    </source>
</evidence>
<comment type="caution">
    <text evidence="1">The sequence shown here is derived from an EMBL/GenBank/DDBJ whole genome shotgun (WGS) entry which is preliminary data.</text>
</comment>
<organism evidence="1 2">
    <name type="scientific">Albugo candida</name>
    <dbReference type="NCBI Taxonomy" id="65357"/>
    <lineage>
        <taxon>Eukaryota</taxon>
        <taxon>Sar</taxon>
        <taxon>Stramenopiles</taxon>
        <taxon>Oomycota</taxon>
        <taxon>Peronosporomycetes</taxon>
        <taxon>Albuginales</taxon>
        <taxon>Albuginaceae</taxon>
        <taxon>Albugo</taxon>
    </lineage>
</organism>
<accession>A0A024GVJ5</accession>
<dbReference type="Proteomes" id="UP000053237">
    <property type="component" value="Unassembled WGS sequence"/>
</dbReference>
<dbReference type="EMBL" id="CAIX01000934">
    <property type="protein sequence ID" value="CCI50658.1"/>
    <property type="molecule type" value="Genomic_DNA"/>
</dbReference>
<evidence type="ECO:0000313" key="1">
    <source>
        <dbReference type="EMBL" id="CCI50658.1"/>
    </source>
</evidence>
<dbReference type="AlphaFoldDB" id="A0A024GVJ5"/>
<dbReference type="InParanoid" id="A0A024GVJ5"/>
<sequence>MTLLLKVALNERELLPYKKSCRDSIPPDRFSSDKKCREKIRSKNQENAELISGYKRQHLMIQPCARTLQTLEAFTERHNSSLRQIMEQK</sequence>
<gene>
    <name evidence="1" type="ORF">BN9_127350</name>
</gene>
<reference evidence="1 2" key="1">
    <citation type="submission" date="2012-05" db="EMBL/GenBank/DDBJ databases">
        <title>Recombination and specialization in a pathogen metapopulation.</title>
        <authorList>
            <person name="Gardiner A."/>
            <person name="Kemen E."/>
            <person name="Schultz-Larsen T."/>
            <person name="MacLean D."/>
            <person name="Van Oosterhout C."/>
            <person name="Jones J.D.G."/>
        </authorList>
    </citation>
    <scope>NUCLEOTIDE SEQUENCE [LARGE SCALE GENOMIC DNA]</scope>
    <source>
        <strain evidence="1 2">Ac Nc2</strain>
    </source>
</reference>